<dbReference type="PROSITE" id="PS51257">
    <property type="entry name" value="PROKAR_LIPOPROTEIN"/>
    <property type="match status" value="1"/>
</dbReference>
<evidence type="ECO:0000313" key="3">
    <source>
        <dbReference type="Proteomes" id="UP001207440"/>
    </source>
</evidence>
<dbReference type="AlphaFoldDB" id="A0AAP3ALZ6"/>
<evidence type="ECO:0000256" key="1">
    <source>
        <dbReference type="SAM" id="MobiDB-lite"/>
    </source>
</evidence>
<dbReference type="RefSeq" id="WP_214193844.1">
    <property type="nucleotide sequence ID" value="NZ_CP081925.1"/>
</dbReference>
<feature type="compositionally biased region" description="Polar residues" evidence="1">
    <location>
        <begin position="449"/>
        <end position="463"/>
    </location>
</feature>
<proteinExistence type="predicted"/>
<organism evidence="2 3">
    <name type="scientific">Riemerella anatipestifer</name>
    <name type="common">Moraxella anatipestifer</name>
    <dbReference type="NCBI Taxonomy" id="34085"/>
    <lineage>
        <taxon>Bacteria</taxon>
        <taxon>Pseudomonadati</taxon>
        <taxon>Bacteroidota</taxon>
        <taxon>Flavobacteriia</taxon>
        <taxon>Flavobacteriales</taxon>
        <taxon>Weeksellaceae</taxon>
        <taxon>Riemerella</taxon>
    </lineage>
</organism>
<gene>
    <name evidence="2" type="ORF">OKE68_08670</name>
</gene>
<sequence length="463" mass="51230">MKSILGGIVLLMSLFLVSCRQEIAFEAPSLPLRFSKDTLVLDTVYHNTRSETYAIKVYNDEDEDVKIPRIHLEKGGASPYRINVDGKAGTDFADVVLRRKDSLYIFVEIAPVATTTEMVVEDQILFGKNDNQKVTLLSVVQDAEFFVSTKDNPKIITENTTWNSTKAKIIYGTLQLAEGKTLTIEEGTKVYFYKNSGLKIAKNSELNINGAFQKEVIMRGHRNEVRYDTIPANWGGIVLEQGARANINYAKIFGGNTGIEANHAEVSLKNTIIHTFQDYGIKGINATVNAENLVINNCGSANIGIFKGGTYDLLHATLANYFSLKSVYTPLGIEAYNEWTDANGQKVYAPLNLQLKNTIVYGRSNNAIVLKPTIGQVFDYSFQNSLVKYGSDSGYTWDGNASVVNSIKNEDPLFVNYFTSKMNLRLQDKSPAKGNANLTSAQKAPKDITQVSRTNTPSIGAYQ</sequence>
<protein>
    <recommendedName>
        <fullName evidence="4">Right-handed parallel beta-helix repeat-containing protein</fullName>
    </recommendedName>
</protein>
<dbReference type="EMBL" id="JAOZYT010000058">
    <property type="protein sequence ID" value="MCW0524385.1"/>
    <property type="molecule type" value="Genomic_DNA"/>
</dbReference>
<comment type="caution">
    <text evidence="2">The sequence shown here is derived from an EMBL/GenBank/DDBJ whole genome shotgun (WGS) entry which is preliminary data.</text>
</comment>
<feature type="region of interest" description="Disordered" evidence="1">
    <location>
        <begin position="430"/>
        <end position="463"/>
    </location>
</feature>
<dbReference type="Proteomes" id="UP001207440">
    <property type="component" value="Unassembled WGS sequence"/>
</dbReference>
<name>A0AAP3ALZ6_RIEAN</name>
<evidence type="ECO:0000313" key="2">
    <source>
        <dbReference type="EMBL" id="MCW0524385.1"/>
    </source>
</evidence>
<reference evidence="2" key="1">
    <citation type="submission" date="2022-10" db="EMBL/GenBank/DDBJ databases">
        <title>Sifting through the core-genome to identify putative cross-protective antigens against Riemerella anatipestifer.</title>
        <authorList>
            <person name="Zheng X."/>
            <person name="Zhang W."/>
        </authorList>
    </citation>
    <scope>NUCLEOTIDE SEQUENCE</scope>
    <source>
        <strain evidence="2">ZWRA178</strain>
    </source>
</reference>
<evidence type="ECO:0008006" key="4">
    <source>
        <dbReference type="Google" id="ProtNLM"/>
    </source>
</evidence>
<accession>A0AAP3ALZ6</accession>